<dbReference type="CDD" id="cd02795">
    <property type="entry name" value="CBM6-CBM35-CBM36_like"/>
    <property type="match status" value="1"/>
</dbReference>
<evidence type="ECO:0000256" key="6">
    <source>
        <dbReference type="ARBA" id="ARBA00023263"/>
    </source>
</evidence>
<dbReference type="Proteomes" id="UP001319827">
    <property type="component" value="Chromosome"/>
</dbReference>
<dbReference type="InterPro" id="IPR037524">
    <property type="entry name" value="PA14/GLEYA"/>
</dbReference>
<dbReference type="Gene3D" id="2.60.120.380">
    <property type="match status" value="1"/>
</dbReference>
<evidence type="ECO:0000313" key="9">
    <source>
        <dbReference type="Proteomes" id="UP001319827"/>
    </source>
</evidence>
<feature type="domain" description="PA14" evidence="7">
    <location>
        <begin position="623"/>
        <end position="761"/>
    </location>
</feature>
<evidence type="ECO:0000256" key="1">
    <source>
        <dbReference type="ARBA" id="ARBA00004561"/>
    </source>
</evidence>
<protein>
    <recommendedName>
        <fullName evidence="7">PA14 domain-containing protein</fullName>
    </recommendedName>
</protein>
<dbReference type="PROSITE" id="PS51820">
    <property type="entry name" value="PA14"/>
    <property type="match status" value="1"/>
</dbReference>
<evidence type="ECO:0000256" key="2">
    <source>
        <dbReference type="ARBA" id="ARBA00008387"/>
    </source>
</evidence>
<comment type="subcellular location">
    <subcellularLocation>
        <location evidence="1">Fimbrium</location>
    </subcellularLocation>
</comment>
<dbReference type="InterPro" id="IPR021655">
    <property type="entry name" value="Put_metal-bd"/>
</dbReference>
<keyword evidence="5" id="KW-0106">Calcium</keyword>
<comment type="similarity">
    <text evidence="2">Belongs to the PilY1 family.</text>
</comment>
<evidence type="ECO:0000256" key="5">
    <source>
        <dbReference type="ARBA" id="ARBA00022837"/>
    </source>
</evidence>
<keyword evidence="9" id="KW-1185">Reference proteome</keyword>
<dbReference type="SUPFAM" id="SSF50998">
    <property type="entry name" value="Quinoprotein alcohol dehydrogenase-like"/>
    <property type="match status" value="1"/>
</dbReference>
<dbReference type="InterPro" id="IPR008707">
    <property type="entry name" value="B-propeller_PilY1"/>
</dbReference>
<dbReference type="Pfam" id="PF11617">
    <property type="entry name" value="Cu-binding_MopE"/>
    <property type="match status" value="3"/>
</dbReference>
<dbReference type="SMART" id="SM00758">
    <property type="entry name" value="PA14"/>
    <property type="match status" value="1"/>
</dbReference>
<dbReference type="Gene3D" id="2.60.120.260">
    <property type="entry name" value="Galactose-binding domain-like"/>
    <property type="match status" value="1"/>
</dbReference>
<name>A0ABN6DX03_9BACT</name>
<evidence type="ECO:0000259" key="7">
    <source>
        <dbReference type="PROSITE" id="PS51820"/>
    </source>
</evidence>
<gene>
    <name evidence="8" type="ORF">DESUT3_17210</name>
</gene>
<accession>A0ABN6DX03</accession>
<reference evidence="8 9" key="1">
    <citation type="journal article" date="2016" name="C (Basel)">
        <title>Selective Growth of and Electricity Production by Marine Exoelectrogenic Bacteria in Self-Aggregated Hydrogel of Microbially Reduced Graphene Oxide.</title>
        <authorList>
            <person name="Yoshida N."/>
            <person name="Goto Y."/>
            <person name="Miyata Y."/>
        </authorList>
    </citation>
    <scope>NUCLEOTIDE SEQUENCE [LARGE SCALE GENOMIC DNA]</scope>
    <source>
        <strain evidence="8 9">NIT-T3</strain>
    </source>
</reference>
<dbReference type="InterPro" id="IPR011047">
    <property type="entry name" value="Quinoprotein_ADH-like_sf"/>
</dbReference>
<keyword evidence="6" id="KW-0281">Fimbrium</keyword>
<dbReference type="EMBL" id="AP024355">
    <property type="protein sequence ID" value="BCR04652.1"/>
    <property type="molecule type" value="Genomic_DNA"/>
</dbReference>
<keyword evidence="4" id="KW-0479">Metal-binding</keyword>
<proteinExistence type="inferred from homology"/>
<dbReference type="SUPFAM" id="SSF56988">
    <property type="entry name" value="Anthrax protective antigen"/>
    <property type="match status" value="1"/>
</dbReference>
<dbReference type="RefSeq" id="WP_221252106.1">
    <property type="nucleotide sequence ID" value="NZ_AP024355.1"/>
</dbReference>
<sequence length="1946" mass="206421">MSGMHFGKRIGGRAAWVLALLLGLTAYPALVGAGCLISSSGTYIEAEDYNTLGDNFQVKSSGSRDQEYAGNNSAAYLQATSNNDTSHPPSGTPVSFNLNFPESGTWYLWIRGWDDGNSGRNSIWYGLNGSAAGNATTPASGDRWYWVNERMDYGSNPIRLNIPSAGNHTVNFWTREKHFKFDGFYLTRTSGSIPSGNIPAGALVIDPAAADCGSGALDADGDGYPASNDCNDGNDQIHPGASEVCDGADNNCNGTVDEGCAPDADGDGYSAAVDCNDGNPFIFPGAPENCGDGIDQDCSGADLPCPETCTDADGDGYYLDAGGCLAIPFDCDDGDAAVNPGAAEVCENAVDENCNGLLSEGCAAGSVGGAVSQVPLFLSQNAPPLNLLVLGRDHKLYYEAYNDASDLNGDGTLDAGYKPASIDYFGYFDSHKCYSYDSAGGRFVPAATTADKTCDDQWSGDFLNYLTTSRMDALRKVLYGGRRVSDTSNLTVLERSHIPQDAHSWGKEYTGIAKDGYDLRDYAPASIGLPEPGYRHLFANTTLGAASASAAPGPPLLRVLNDSKYRVWEWLSIERPVAGSKCLHGSSGPDCATAGGVQWEIVPSSAFKNLTRTTYGFADLPATGHPGDHAAYDTLVANLATPARRNGSGSVSRIDGSGNPFGSNDYYLSIFTGKLEVPAAGSYTFAVDGDDAVELIIDGTLVASWYGGHGNCSCQSYSGSIFLTAGEHDLVFRHEEITGGDNYALYWQRSVPASSISDYTVRVEVCKAGLPEENCKTYPAGSSKPTGLLQEYGEEDLMMFGLLTGSYAKNTSGGVLRKKVSSITDEIDLETGQFTSTVGIVKTIDRLRTVGFSTGYAYEDNCSWITNGPLTEGKCRMWGNPVAEMMYEGLRYFAGKGSATSAFSIAASGNDDASLGLPLASWDDPYGAGGHDYCAKPFQLVISDINPSYDTDQVPGTGFGSFSGDVTGLNVSTLGDDLWDHEYGDNQDIFIGQSGSTTDGAPTVKEAESFRNIRGLAPEEPTKLGGFYGGSIAQFGQTHDLNGNAPESQNMGTFAVALASPLPQIRIPVAGQEITLVPFAKSVGGNGISAVAGSFQPTNTIVDFYVESLTPSYGKFRINFEDVEQGADHDMDAIVEYVYTVNADDTVTVTLDSTYAAGGIIQHMGYVVSGTTADGTYLEVRDQDTATGSDPDYFLDTPPGQRPGQLWSDGQALPLTATRTFTPSNGSGAGFLKDPLWYAAKYGQFEDKNGNDLPDAGEWDQDADGKPDNYFLVTNALTLSEQLASAFNQILGTTSSAAAIATNSTRLDTDTRVYQARFDSNDWSGQMLAYGVNADGSVGDPEWDASELLPQPASRRIFTYKPSTGAGTEFLWDNLDAGQKGYLNTGAGGVVDNLGSGRLGFLRGIRNNELQYGGAFRDRSRVLGDIVNSDPWFTGTQNYGYADLPDPEGPAYLSFRADTAYLERVRLVYTGGNDGMLHAFDAIDGDEEFAYVPNAVYPHLSKLTDPNYQHRFFVDGSPRATDAYLDVNGDSVKEWRTILVGTLGAGGAGVFALDVTDPANFGADDVLWEINASTAGFADLGVVLGQAYIVRMANGTWAAVFGNGFGSASGKALLYIVDLATGSLIRAIDTGVGSVALANGLGGATPVDYPVNRIVDAVYAGDLQGNLWKFDVSHSNSAQWAVAFKQGTTPKPLFTARGPSGNIQPITARPEIGRGPSGADGIMVYFGTGQYYAVGDNVVSGTPPLQSFYGILDSLDNSARITATDRSGLQAQQILVETSGFGYEVRVVSKNPVDWASGKKGWYMDLVSPALGAQGERVVDPPLLVGENLVFTTLIPSGNTCDFGGDGWLMEIEPHTGARTDGSVFDLNKDGKFDSSEYVTVTIDSQVVTVPVNGKKSKEGIITTPGVINAGNVDYKLTSTSSGTIETTVEKATGQRRGRGSWRQLR</sequence>
<dbReference type="Pfam" id="PF05567">
    <property type="entry name" value="T4P_PilY1"/>
    <property type="match status" value="1"/>
</dbReference>
<keyword evidence="3" id="KW-1029">Fimbrium biogenesis</keyword>
<reference evidence="8 9" key="2">
    <citation type="journal article" date="2021" name="Int. J. Syst. Evol. Microbiol.">
        <title>Isolation and Polyphasic Characterization of Desulfuromonas versatilis sp. Nov., an Electrogenic Bacteria Capable of Versatile Metabolism Isolated from a Graphene Oxide-Reducing Enrichment Culture.</title>
        <authorList>
            <person name="Xie L."/>
            <person name="Yoshida N."/>
            <person name="Ishii S."/>
            <person name="Meng L."/>
        </authorList>
    </citation>
    <scope>NUCLEOTIDE SEQUENCE [LARGE SCALE GENOMIC DNA]</scope>
    <source>
        <strain evidence="8 9">NIT-T3</strain>
    </source>
</reference>
<evidence type="ECO:0000313" key="8">
    <source>
        <dbReference type="EMBL" id="BCR04652.1"/>
    </source>
</evidence>
<organism evidence="8 9">
    <name type="scientific">Desulfuromonas versatilis</name>
    <dbReference type="NCBI Taxonomy" id="2802975"/>
    <lineage>
        <taxon>Bacteria</taxon>
        <taxon>Pseudomonadati</taxon>
        <taxon>Thermodesulfobacteriota</taxon>
        <taxon>Desulfuromonadia</taxon>
        <taxon>Desulfuromonadales</taxon>
        <taxon>Desulfuromonadaceae</taxon>
        <taxon>Desulfuromonas</taxon>
    </lineage>
</organism>
<evidence type="ECO:0000256" key="3">
    <source>
        <dbReference type="ARBA" id="ARBA00022558"/>
    </source>
</evidence>
<dbReference type="InterPro" id="IPR011658">
    <property type="entry name" value="PA14_dom"/>
</dbReference>
<dbReference type="Pfam" id="PF07691">
    <property type="entry name" value="PA14"/>
    <property type="match status" value="1"/>
</dbReference>
<evidence type="ECO:0000256" key="4">
    <source>
        <dbReference type="ARBA" id="ARBA00022723"/>
    </source>
</evidence>